<evidence type="ECO:0000313" key="2">
    <source>
        <dbReference type="Proteomes" id="UP001239462"/>
    </source>
</evidence>
<organism evidence="1 2">
    <name type="scientific">Roseiconus lacunae</name>
    <dbReference type="NCBI Taxonomy" id="2605694"/>
    <lineage>
        <taxon>Bacteria</taxon>
        <taxon>Pseudomonadati</taxon>
        <taxon>Planctomycetota</taxon>
        <taxon>Planctomycetia</taxon>
        <taxon>Pirellulales</taxon>
        <taxon>Pirellulaceae</taxon>
        <taxon>Roseiconus</taxon>
    </lineage>
</organism>
<proteinExistence type="predicted"/>
<name>A0ABT7PQQ2_9BACT</name>
<dbReference type="Proteomes" id="UP001239462">
    <property type="component" value="Unassembled WGS sequence"/>
</dbReference>
<evidence type="ECO:0000313" key="1">
    <source>
        <dbReference type="EMBL" id="MDM4018834.1"/>
    </source>
</evidence>
<comment type="caution">
    <text evidence="1">The sequence shown here is derived from an EMBL/GenBank/DDBJ whole genome shotgun (WGS) entry which is preliminary data.</text>
</comment>
<sequence length="54" mass="6181">MVVFDDTHRERYQPGLEFAKERGFRVLSLEGLKPSGIRPNQTSILYRGGNCLDI</sequence>
<gene>
    <name evidence="1" type="ORF">QTN89_25495</name>
</gene>
<reference evidence="1 2" key="1">
    <citation type="submission" date="2023-06" db="EMBL/GenBank/DDBJ databases">
        <title>Roseiconus lacunae JC819 isolated from Gulf of Mannar region, Tamil Nadu.</title>
        <authorList>
            <person name="Pk S."/>
            <person name="Ch S."/>
            <person name="Ch V.R."/>
        </authorList>
    </citation>
    <scope>NUCLEOTIDE SEQUENCE [LARGE SCALE GENOMIC DNA]</scope>
    <source>
        <strain evidence="1 2">JC819</strain>
    </source>
</reference>
<protein>
    <submittedName>
        <fullName evidence="1">Uncharacterized protein</fullName>
    </submittedName>
</protein>
<keyword evidence="2" id="KW-1185">Reference proteome</keyword>
<dbReference type="EMBL" id="JASZZN010000027">
    <property type="protein sequence ID" value="MDM4018834.1"/>
    <property type="molecule type" value="Genomic_DNA"/>
</dbReference>
<accession>A0ABT7PQQ2</accession>
<dbReference type="RefSeq" id="WP_289166803.1">
    <property type="nucleotide sequence ID" value="NZ_JASZZN010000027.1"/>
</dbReference>